<comment type="caution">
    <text evidence="1">The sequence shown here is derived from an EMBL/GenBank/DDBJ whole genome shotgun (WGS) entry which is preliminary data.</text>
</comment>
<evidence type="ECO:0000313" key="1">
    <source>
        <dbReference type="EMBL" id="RMJ15069.1"/>
    </source>
</evidence>
<organism evidence="1 2">
    <name type="scientific">Fusarium kuroshium</name>
    <dbReference type="NCBI Taxonomy" id="2010991"/>
    <lineage>
        <taxon>Eukaryota</taxon>
        <taxon>Fungi</taxon>
        <taxon>Dikarya</taxon>
        <taxon>Ascomycota</taxon>
        <taxon>Pezizomycotina</taxon>
        <taxon>Sordariomycetes</taxon>
        <taxon>Hypocreomycetidae</taxon>
        <taxon>Hypocreales</taxon>
        <taxon>Nectriaceae</taxon>
        <taxon>Fusarium</taxon>
        <taxon>Fusarium solani species complex</taxon>
    </lineage>
</organism>
<dbReference type="Proteomes" id="UP000277212">
    <property type="component" value="Unassembled WGS sequence"/>
</dbReference>
<reference evidence="1 2" key="1">
    <citation type="submission" date="2017-06" db="EMBL/GenBank/DDBJ databases">
        <title>Comparative genomic analysis of Ambrosia Fusariam Clade fungi.</title>
        <authorList>
            <person name="Stajich J.E."/>
            <person name="Carrillo J."/>
            <person name="Kijimoto T."/>
            <person name="Eskalen A."/>
            <person name="O'Donnell K."/>
            <person name="Kasson M."/>
        </authorList>
    </citation>
    <scope>NUCLEOTIDE SEQUENCE [LARGE SCALE GENOMIC DNA]</scope>
    <source>
        <strain evidence="1">UCR3666</strain>
    </source>
</reference>
<dbReference type="EMBL" id="NKUJ01000071">
    <property type="protein sequence ID" value="RMJ15069.1"/>
    <property type="molecule type" value="Genomic_DNA"/>
</dbReference>
<sequence length="824" mass="91502">MANSIINKLVASAASVQNEFSLAAANLNLDFTLIRLEAPKEFKGIDQSLSDVRRENAERGALHRTARKLGALFDGVPPPAEHLLSAYGKRVSEICGRKNIDPKERTRHGIFSQFVGPDSTSLWAAATSGTNAIAIHLLATMIAGLFNSAQSIALWLQLIEKRKSEIESTIDKERDIVKAMAMALATQQEFTRDELAAWDNSARAWINTAHTAMAEQRRAALLYSDDAGAPVNSSTDPYDSVIRAWKDAMSSMDSLIQGIPQRVRNGAVLLAINSWHLYPDLCILSRGPDVIHQKDPLILGSGILTVDVERSSETAGSVVWSLPLAYLRYYGEPVLVNRTLSVKSTRISMDQFRYVLLGCVFSTWKGSCGSVLDCINLMARLSDALRSPERLTQDSTKRKSQLLKVQEITSRTSWIGQLLMAADDVVSGDDVERETAIKLIRHLRQLANDRDLSSEHYVISKGRPEGNSKLPEYLITGDTFQKAFQPDQFDPDLLTEWFATGLGMKYPNFVQPLRACAAAVEMYSRLPEATVDSSIVARTSLADARWIPRVYEPHNAPLRLKLSRPEAFACIAMFDSGRIYDIEYLKNVFAMTYGNSIFVASPMMADPYEEPVETEIKRVPGNIGQPGLSFLIPPPEPMIRKSNSEAWAVLNHKPFEGQLEDNFWKTSMHLTLTQYQPGLPGLNHDEHFIDETSALRETLVQVYDSSEWVCDLDLLSSLSNPLVSRVTCSDQNQHTASQTLPDSFPQTVAVDNWEELLTPPIDPAVSVVRTSGNWLGRLAAVGVSIRLKRRVVILPKQPCWSCIETHLRGLKPSGDDDSDPVLIL</sequence>
<dbReference type="AlphaFoldDB" id="A0A3M2SC58"/>
<keyword evidence="2" id="KW-1185">Reference proteome</keyword>
<accession>A0A3M2SC58</accession>
<name>A0A3M2SC58_9HYPO</name>
<proteinExistence type="predicted"/>
<gene>
    <name evidence="1" type="ORF">CDV36_005253</name>
</gene>
<protein>
    <submittedName>
        <fullName evidence="1">Uncharacterized protein</fullName>
    </submittedName>
</protein>
<evidence type="ECO:0000313" key="2">
    <source>
        <dbReference type="Proteomes" id="UP000277212"/>
    </source>
</evidence>
<dbReference type="OrthoDB" id="5354164at2759"/>